<feature type="domain" description="Methyltransferase FkbM" evidence="1">
    <location>
        <begin position="62"/>
        <end position="228"/>
    </location>
</feature>
<evidence type="ECO:0000259" key="1">
    <source>
        <dbReference type="Pfam" id="PF05050"/>
    </source>
</evidence>
<dbReference type="GO" id="GO:0008168">
    <property type="term" value="F:methyltransferase activity"/>
    <property type="evidence" value="ECO:0007669"/>
    <property type="project" value="UniProtKB-KW"/>
</dbReference>
<dbReference type="RefSeq" id="WP_311361480.1">
    <property type="nucleotide sequence ID" value="NZ_JAVRIE010000003.1"/>
</dbReference>
<dbReference type="InterPro" id="IPR029063">
    <property type="entry name" value="SAM-dependent_MTases_sf"/>
</dbReference>
<gene>
    <name evidence="2" type="ORF">RM544_09120</name>
</gene>
<reference evidence="2 3" key="1">
    <citation type="submission" date="2023-09" db="EMBL/GenBank/DDBJ databases">
        <authorList>
            <person name="Rey-Velasco X."/>
        </authorList>
    </citation>
    <scope>NUCLEOTIDE SEQUENCE [LARGE SCALE GENOMIC DNA]</scope>
    <source>
        <strain evidence="2 3">W409</strain>
    </source>
</reference>
<dbReference type="EMBL" id="JAVRIE010000003">
    <property type="protein sequence ID" value="MDT0582702.1"/>
    <property type="molecule type" value="Genomic_DNA"/>
</dbReference>
<dbReference type="Pfam" id="PF05050">
    <property type="entry name" value="Methyltransf_21"/>
    <property type="match status" value="1"/>
</dbReference>
<dbReference type="NCBIfam" id="TIGR01444">
    <property type="entry name" value="fkbM_fam"/>
    <property type="match status" value="1"/>
</dbReference>
<name>A0AAW8R0A5_9ALTE</name>
<dbReference type="GO" id="GO:0032259">
    <property type="term" value="P:methylation"/>
    <property type="evidence" value="ECO:0007669"/>
    <property type="project" value="UniProtKB-KW"/>
</dbReference>
<organism evidence="2 3">
    <name type="scientific">Brumicola blandensis</name>
    <dbReference type="NCBI Taxonomy" id="3075611"/>
    <lineage>
        <taxon>Bacteria</taxon>
        <taxon>Pseudomonadati</taxon>
        <taxon>Pseudomonadota</taxon>
        <taxon>Gammaproteobacteria</taxon>
        <taxon>Alteromonadales</taxon>
        <taxon>Alteromonadaceae</taxon>
        <taxon>Brumicola</taxon>
    </lineage>
</organism>
<evidence type="ECO:0000313" key="3">
    <source>
        <dbReference type="Proteomes" id="UP001249020"/>
    </source>
</evidence>
<proteinExistence type="predicted"/>
<keyword evidence="3" id="KW-1185">Reference proteome</keyword>
<keyword evidence="2" id="KW-0489">Methyltransferase</keyword>
<comment type="caution">
    <text evidence="2">The sequence shown here is derived from an EMBL/GenBank/DDBJ whole genome shotgun (WGS) entry which is preliminary data.</text>
</comment>
<sequence length="235" mass="26164">MSSTSLKEKVVHLLIVAIGLISKNTAVATFRLTNAIRLVPLTWVIAYLGKKVAKRNIKQYIDIGTNDGYELKQIVKSIGPFREVHCFEPNQTIAATLKSELKDVHVHAIALGKSSGEAFLSTPIKEGGEHQSRAASIVLDHENNTFGNDVQKVIVKNPRDTTVNWHIPSLIKIDAEGSELEILNELIDIIDENSVVCIEDHWAILDFSEQKAYKASLAHIITRLEDNGVHVLKWM</sequence>
<keyword evidence="2" id="KW-0808">Transferase</keyword>
<protein>
    <submittedName>
        <fullName evidence="2">FkbM family methyltransferase</fullName>
    </submittedName>
</protein>
<dbReference type="InterPro" id="IPR006342">
    <property type="entry name" value="FkbM_mtfrase"/>
</dbReference>
<evidence type="ECO:0000313" key="2">
    <source>
        <dbReference type="EMBL" id="MDT0582702.1"/>
    </source>
</evidence>
<dbReference type="Proteomes" id="UP001249020">
    <property type="component" value="Unassembled WGS sequence"/>
</dbReference>
<accession>A0AAW8R0A5</accession>
<dbReference type="Gene3D" id="3.40.50.150">
    <property type="entry name" value="Vaccinia Virus protein VP39"/>
    <property type="match status" value="1"/>
</dbReference>
<dbReference type="SUPFAM" id="SSF53335">
    <property type="entry name" value="S-adenosyl-L-methionine-dependent methyltransferases"/>
    <property type="match status" value="1"/>
</dbReference>
<dbReference type="AlphaFoldDB" id="A0AAW8R0A5"/>